<sequence>MTWLKAEGRWRMAMAMATEIWLWLMLMAHGSCKYCIIISWPVSLVWSGQCILVVGGAMKLASIMTATNHRLHPARILMGPVLVPC</sequence>
<proteinExistence type="predicted"/>
<organism evidence="2 3">
    <name type="scientific">Amylocarpus encephaloides</name>
    <dbReference type="NCBI Taxonomy" id="45428"/>
    <lineage>
        <taxon>Eukaryota</taxon>
        <taxon>Fungi</taxon>
        <taxon>Dikarya</taxon>
        <taxon>Ascomycota</taxon>
        <taxon>Pezizomycotina</taxon>
        <taxon>Leotiomycetes</taxon>
        <taxon>Helotiales</taxon>
        <taxon>Helotiales incertae sedis</taxon>
        <taxon>Amylocarpus</taxon>
    </lineage>
</organism>
<gene>
    <name evidence="2" type="ORF">BJ875DRAFT_455665</name>
</gene>
<dbReference type="AlphaFoldDB" id="A0A9P7YP69"/>
<comment type="caution">
    <text evidence="2">The sequence shown here is derived from an EMBL/GenBank/DDBJ whole genome shotgun (WGS) entry which is preliminary data.</text>
</comment>
<evidence type="ECO:0000313" key="3">
    <source>
        <dbReference type="Proteomes" id="UP000824998"/>
    </source>
</evidence>
<feature type="transmembrane region" description="Helical" evidence="1">
    <location>
        <begin position="20"/>
        <end position="40"/>
    </location>
</feature>
<dbReference type="Proteomes" id="UP000824998">
    <property type="component" value="Unassembled WGS sequence"/>
</dbReference>
<evidence type="ECO:0000256" key="1">
    <source>
        <dbReference type="SAM" id="Phobius"/>
    </source>
</evidence>
<keyword evidence="3" id="KW-1185">Reference proteome</keyword>
<keyword evidence="1" id="KW-1133">Transmembrane helix</keyword>
<protein>
    <submittedName>
        <fullName evidence="2">Uncharacterized protein</fullName>
    </submittedName>
</protein>
<evidence type="ECO:0000313" key="2">
    <source>
        <dbReference type="EMBL" id="KAG9236690.1"/>
    </source>
</evidence>
<reference evidence="2" key="1">
    <citation type="journal article" date="2021" name="IMA Fungus">
        <title>Genomic characterization of three marine fungi, including Emericellopsis atlantica sp. nov. with signatures of a generalist lifestyle and marine biomass degradation.</title>
        <authorList>
            <person name="Hagestad O.C."/>
            <person name="Hou L."/>
            <person name="Andersen J.H."/>
            <person name="Hansen E.H."/>
            <person name="Altermark B."/>
            <person name="Li C."/>
            <person name="Kuhnert E."/>
            <person name="Cox R.J."/>
            <person name="Crous P.W."/>
            <person name="Spatafora J.W."/>
            <person name="Lail K."/>
            <person name="Amirebrahimi M."/>
            <person name="Lipzen A."/>
            <person name="Pangilinan J."/>
            <person name="Andreopoulos W."/>
            <person name="Hayes R.D."/>
            <person name="Ng V."/>
            <person name="Grigoriev I.V."/>
            <person name="Jackson S.A."/>
            <person name="Sutton T.D.S."/>
            <person name="Dobson A.D.W."/>
            <person name="Rama T."/>
        </authorList>
    </citation>
    <scope>NUCLEOTIDE SEQUENCE</scope>
    <source>
        <strain evidence="2">TRa018bII</strain>
    </source>
</reference>
<dbReference type="EMBL" id="MU251401">
    <property type="protein sequence ID" value="KAG9236690.1"/>
    <property type="molecule type" value="Genomic_DNA"/>
</dbReference>
<accession>A0A9P7YP69</accession>
<keyword evidence="1" id="KW-0472">Membrane</keyword>
<keyword evidence="1" id="KW-0812">Transmembrane</keyword>
<name>A0A9P7YP69_9HELO</name>